<dbReference type="Proteomes" id="UP000020773">
    <property type="component" value="Unassembled WGS sequence"/>
</dbReference>
<proteinExistence type="predicted"/>
<reference evidence="1 2" key="1">
    <citation type="submission" date="2014-02" db="EMBL/GenBank/DDBJ databases">
        <authorList>
            <person name="Sears C."/>
            <person name="Carroll K."/>
            <person name="Sack B.R."/>
            <person name="Qadri F."/>
            <person name="Myers L.L."/>
            <person name="Chung G.-T."/>
            <person name="Escheverria P."/>
            <person name="Fraser C.M."/>
            <person name="Sadzewicz L."/>
            <person name="Shefchek K.A."/>
            <person name="Tallon L."/>
            <person name="Das S.P."/>
            <person name="Daugherty S."/>
            <person name="Mongodin E.F."/>
        </authorList>
    </citation>
    <scope>NUCLEOTIDE SEQUENCE [LARGE SCALE GENOMIC DNA]</scope>
    <source>
        <strain evidence="2">3998T(B)3</strain>
    </source>
</reference>
<organism evidence="1 2">
    <name type="scientific">Bacteroides fragilis str. 3998T(B)3</name>
    <dbReference type="NCBI Taxonomy" id="1339316"/>
    <lineage>
        <taxon>Bacteria</taxon>
        <taxon>Pseudomonadati</taxon>
        <taxon>Bacteroidota</taxon>
        <taxon>Bacteroidia</taxon>
        <taxon>Bacteroidales</taxon>
        <taxon>Bacteroidaceae</taxon>
        <taxon>Bacteroides</taxon>
    </lineage>
</organism>
<comment type="caution">
    <text evidence="1">The sequence shown here is derived from an EMBL/GenBank/DDBJ whole genome shotgun (WGS) entry which is preliminary data.</text>
</comment>
<evidence type="ECO:0000313" key="2">
    <source>
        <dbReference type="Proteomes" id="UP000020773"/>
    </source>
</evidence>
<dbReference type="EMBL" id="JGDB01000023">
    <property type="protein sequence ID" value="EXY92064.1"/>
    <property type="molecule type" value="Genomic_DNA"/>
</dbReference>
<accession>A0A015U5G0</accession>
<name>A0A015U5G0_BACFG</name>
<evidence type="ECO:0000313" key="1">
    <source>
        <dbReference type="EMBL" id="EXY92064.1"/>
    </source>
</evidence>
<dbReference type="AlphaFoldDB" id="A0A015U5G0"/>
<sequence>MFSCSRINQHQSGFCQEVPSRRYARQDAYYNNNIYSNSFH</sequence>
<gene>
    <name evidence="1" type="ORF">M125_1131</name>
</gene>
<protein>
    <submittedName>
        <fullName evidence="1">Uncharacterized protein</fullName>
    </submittedName>
</protein>
<dbReference type="PATRIC" id="fig|1339316.3.peg.1096"/>